<sequence>MPTDIFKMCSALFKILCSILKILQNSSGVLEIPVLRSDCPRRYAPRCKPPCYTTISECFYVIFIMKGDSMRVPLANDGLDPSRPRRSTHLTRADLFFNRKKTSKLASKKQPSSKKSPRCCCLKLPRIESDAVKFDPVLQH</sequence>
<comment type="caution">
    <text evidence="1">The sequence shown here is derived from an EMBL/GenBank/DDBJ whole genome shotgun (WGS) entry which is preliminary data.</text>
</comment>
<evidence type="ECO:0000313" key="2">
    <source>
        <dbReference type="Proteomes" id="UP001054837"/>
    </source>
</evidence>
<protein>
    <submittedName>
        <fullName evidence="1">Uncharacterized protein</fullName>
    </submittedName>
</protein>
<keyword evidence="2" id="KW-1185">Reference proteome</keyword>
<evidence type="ECO:0000313" key="1">
    <source>
        <dbReference type="EMBL" id="GIX67597.1"/>
    </source>
</evidence>
<dbReference type="Proteomes" id="UP001054837">
    <property type="component" value="Unassembled WGS sequence"/>
</dbReference>
<dbReference type="EMBL" id="BPLQ01000100">
    <property type="protein sequence ID" value="GIX67597.1"/>
    <property type="molecule type" value="Genomic_DNA"/>
</dbReference>
<dbReference type="AlphaFoldDB" id="A0AAV4M590"/>
<reference evidence="1 2" key="1">
    <citation type="submission" date="2021-06" db="EMBL/GenBank/DDBJ databases">
        <title>Caerostris darwini draft genome.</title>
        <authorList>
            <person name="Kono N."/>
            <person name="Arakawa K."/>
        </authorList>
    </citation>
    <scope>NUCLEOTIDE SEQUENCE [LARGE SCALE GENOMIC DNA]</scope>
</reference>
<gene>
    <name evidence="1" type="ORF">CDAR_564131</name>
</gene>
<accession>A0AAV4M590</accession>
<proteinExistence type="predicted"/>
<name>A0AAV4M590_9ARAC</name>
<organism evidence="1 2">
    <name type="scientific">Caerostris darwini</name>
    <dbReference type="NCBI Taxonomy" id="1538125"/>
    <lineage>
        <taxon>Eukaryota</taxon>
        <taxon>Metazoa</taxon>
        <taxon>Ecdysozoa</taxon>
        <taxon>Arthropoda</taxon>
        <taxon>Chelicerata</taxon>
        <taxon>Arachnida</taxon>
        <taxon>Araneae</taxon>
        <taxon>Araneomorphae</taxon>
        <taxon>Entelegynae</taxon>
        <taxon>Araneoidea</taxon>
        <taxon>Araneidae</taxon>
        <taxon>Caerostris</taxon>
    </lineage>
</organism>